<evidence type="ECO:0000313" key="2">
    <source>
        <dbReference type="Proteomes" id="UP000824782"/>
    </source>
</evidence>
<proteinExistence type="predicted"/>
<evidence type="ECO:0000313" key="1">
    <source>
        <dbReference type="EMBL" id="KAG8589809.1"/>
    </source>
</evidence>
<dbReference type="Pfam" id="PF15112">
    <property type="entry name" value="DUF4559"/>
    <property type="match status" value="1"/>
</dbReference>
<protein>
    <submittedName>
        <fullName evidence="1">Uncharacterized protein</fullName>
    </submittedName>
</protein>
<accession>A0AAV7CXI5</accession>
<name>A0AAV7CXI5_ENGPU</name>
<reference evidence="1" key="1">
    <citation type="thesis" date="2020" institute="ProQuest LLC" country="789 East Eisenhower Parkway, Ann Arbor, MI, USA">
        <title>Comparative Genomics and Chromosome Evolution.</title>
        <authorList>
            <person name="Mudd A.B."/>
        </authorList>
    </citation>
    <scope>NUCLEOTIDE SEQUENCE</scope>
    <source>
        <strain evidence="1">237g6f4</strain>
        <tissue evidence="1">Blood</tissue>
    </source>
</reference>
<comment type="caution">
    <text evidence="1">The sequence shown here is derived from an EMBL/GenBank/DDBJ whole genome shotgun (WGS) entry which is preliminary data.</text>
</comment>
<organism evidence="1 2">
    <name type="scientific">Engystomops pustulosus</name>
    <name type="common">Tungara frog</name>
    <name type="synonym">Physalaemus pustulosus</name>
    <dbReference type="NCBI Taxonomy" id="76066"/>
    <lineage>
        <taxon>Eukaryota</taxon>
        <taxon>Metazoa</taxon>
        <taxon>Chordata</taxon>
        <taxon>Craniata</taxon>
        <taxon>Vertebrata</taxon>
        <taxon>Euteleostomi</taxon>
        <taxon>Amphibia</taxon>
        <taxon>Batrachia</taxon>
        <taxon>Anura</taxon>
        <taxon>Neobatrachia</taxon>
        <taxon>Hyloidea</taxon>
        <taxon>Leptodactylidae</taxon>
        <taxon>Leiuperinae</taxon>
        <taxon>Engystomops</taxon>
    </lineage>
</organism>
<keyword evidence="2" id="KW-1185">Reference proteome</keyword>
<dbReference type="PANTHER" id="PTHR35083:SF1">
    <property type="entry name" value="RGD1565685 PROTEIN"/>
    <property type="match status" value="1"/>
</dbReference>
<gene>
    <name evidence="1" type="ORF">GDO81_006532</name>
</gene>
<dbReference type="InterPro" id="IPR027897">
    <property type="entry name" value="DUF4559"/>
</dbReference>
<dbReference type="EMBL" id="WNYA01000002">
    <property type="protein sequence ID" value="KAG8589809.1"/>
    <property type="molecule type" value="Genomic_DNA"/>
</dbReference>
<sequence>MQMFTACCPSTSPLQGREEMSVQGQGTQFEPGCSVCAQWKELILSHHNNRNGEIYWGNSDPSMWPTHYWEVAKVYMPRGQTQYKRPKQSDATALLNLLNNCNYFNIQNTSRVREIIRCRNELMHSFNMKVSSTWLEAFGQKMHDLISEFTHVPGLVKEGEKMQEVLLSDWKVEDLGICDVDGILQRESRFELQSATSYTRLLPYDVERRMIEQMIQELSLEIVERGSLTKEDEEKVCKIRNFLAQNEDLRIVFQEDLQWLDCLSKNNFAPNAGKLFPARRPKLFDH</sequence>
<dbReference type="PANTHER" id="PTHR35083">
    <property type="entry name" value="RGD1565685 PROTEIN"/>
    <property type="match status" value="1"/>
</dbReference>
<dbReference type="AlphaFoldDB" id="A0AAV7CXI5"/>
<dbReference type="Proteomes" id="UP000824782">
    <property type="component" value="Unassembled WGS sequence"/>
</dbReference>